<evidence type="ECO:0000313" key="4">
    <source>
        <dbReference type="Proteomes" id="UP001252875"/>
    </source>
</evidence>
<evidence type="ECO:0000259" key="2">
    <source>
        <dbReference type="Pfam" id="PF20609"/>
    </source>
</evidence>
<comment type="caution">
    <text evidence="3">The sequence shown here is derived from an EMBL/GenBank/DDBJ whole genome shotgun (WGS) entry which is preliminary data.</text>
</comment>
<dbReference type="Proteomes" id="UP001252875">
    <property type="component" value="Unassembled WGS sequence"/>
</dbReference>
<dbReference type="InterPro" id="IPR046762">
    <property type="entry name" value="pAdhesive_17"/>
</dbReference>
<dbReference type="InterPro" id="IPR027994">
    <property type="entry name" value="WxL_dom"/>
</dbReference>
<dbReference type="RefSeq" id="WP_311821957.1">
    <property type="nucleotide sequence ID" value="NZ_JARPYF010000004.1"/>
</dbReference>
<name>A0ABU3EWF6_9ENTE</name>
<accession>A0ABU3EWF6</accession>
<dbReference type="Pfam" id="PF13731">
    <property type="entry name" value="WxL"/>
    <property type="match status" value="1"/>
</dbReference>
<reference evidence="3 4" key="1">
    <citation type="submission" date="2023-03" db="EMBL/GenBank/DDBJ databases">
        <authorList>
            <person name="Shen W."/>
            <person name="Cai J."/>
        </authorList>
    </citation>
    <scope>NUCLEOTIDE SEQUENCE [LARGE SCALE GENOMIC DNA]</scope>
    <source>
        <strain evidence="3 4">D6-4</strain>
    </source>
</reference>
<sequence length="458" mass="48490">MKRKHARLFQQICITGAALFLFLTSSNIIVSAVSVDLFANTQVSNNSGTTAAAPYLNVSQQPVTFSIDGSTTGVGLIKTGKKYALISVPSQLSSKVTPNGTATVTTTVTIPLADLPIGGLLTLLSTLVTTISTLLPLNPSLQAPLNSLNQAINNLKNENYGNQNLPITTEQLSATLLGVNISQGLLPILTSTLSSRLTDLNNVLNTLPLGLIGLVLTQVLSSVSGLLTSLGNPNSAISTNLVSASILGKTDISIPTFVTSPNGLTQDYTALIRGGIVQTDDLTIQLLSNFGGNTNIYFDAGDLALKSELLPTNLNFGTHPIQTKVDESWNAHVGGNSANPLQTGTIRIDDSRTAAKAWQLKVAQANNWMSGQKSLTNTRLAISLGALKTNFQNYTAVANQTIQMLPSNQVTLMTLDSTTAAGYVELPLNQFQLLVPKNTPRQTGSYQTTLQWTLSNTP</sequence>
<feature type="domain" description="Putative adhesive" evidence="2">
    <location>
        <begin position="31"/>
        <end position="298"/>
    </location>
</feature>
<protein>
    <submittedName>
        <fullName evidence="3">WxL domain-containing protein</fullName>
    </submittedName>
</protein>
<evidence type="ECO:0000313" key="3">
    <source>
        <dbReference type="EMBL" id="MDT2599202.1"/>
    </source>
</evidence>
<proteinExistence type="predicted"/>
<gene>
    <name evidence="3" type="ORF">P7D85_05410</name>
</gene>
<keyword evidence="4" id="KW-1185">Reference proteome</keyword>
<organism evidence="3 4">
    <name type="scientific">Enterococcus hulanensis</name>
    <dbReference type="NCBI Taxonomy" id="2559929"/>
    <lineage>
        <taxon>Bacteria</taxon>
        <taxon>Bacillati</taxon>
        <taxon>Bacillota</taxon>
        <taxon>Bacilli</taxon>
        <taxon>Lactobacillales</taxon>
        <taxon>Enterococcaceae</taxon>
        <taxon>Enterococcus</taxon>
    </lineage>
</organism>
<feature type="domain" description="WxL" evidence="1">
    <location>
        <begin position="310"/>
        <end position="458"/>
    </location>
</feature>
<dbReference type="Pfam" id="PF20609">
    <property type="entry name" value="pAdhesive_17"/>
    <property type="match status" value="1"/>
</dbReference>
<dbReference type="EMBL" id="JARPYI010000002">
    <property type="protein sequence ID" value="MDT2599202.1"/>
    <property type="molecule type" value="Genomic_DNA"/>
</dbReference>
<evidence type="ECO:0000259" key="1">
    <source>
        <dbReference type="Pfam" id="PF13731"/>
    </source>
</evidence>